<dbReference type="InterPro" id="IPR022781">
    <property type="entry name" value="Flagellar_biosynth_FliO"/>
</dbReference>
<evidence type="ECO:0000256" key="3">
    <source>
        <dbReference type="ARBA" id="ARBA00022692"/>
    </source>
</evidence>
<keyword evidence="3 7" id="KW-0812">Transmembrane</keyword>
<dbReference type="EMBL" id="CP023344">
    <property type="protein sequence ID" value="ATC63663.1"/>
    <property type="molecule type" value="Genomic_DNA"/>
</dbReference>
<organism evidence="8 9">
    <name type="scientific">Nibricoccus aquaticus</name>
    <dbReference type="NCBI Taxonomy" id="2576891"/>
    <lineage>
        <taxon>Bacteria</taxon>
        <taxon>Pseudomonadati</taxon>
        <taxon>Verrucomicrobiota</taxon>
        <taxon>Opitutia</taxon>
        <taxon>Opitutales</taxon>
        <taxon>Opitutaceae</taxon>
        <taxon>Nibricoccus</taxon>
    </lineage>
</organism>
<dbReference type="GO" id="GO:0016020">
    <property type="term" value="C:membrane"/>
    <property type="evidence" value="ECO:0007669"/>
    <property type="project" value="InterPro"/>
</dbReference>
<dbReference type="AlphaFoldDB" id="A0A290Q5F1"/>
<reference evidence="8 9" key="1">
    <citation type="submission" date="2017-09" db="EMBL/GenBank/DDBJ databases">
        <title>Complete genome sequence of Verrucomicrobial strain HZ-65, isolated from freshwater.</title>
        <authorList>
            <person name="Choi A."/>
        </authorList>
    </citation>
    <scope>NUCLEOTIDE SEQUENCE [LARGE SCALE GENOMIC DNA]</scope>
    <source>
        <strain evidence="8 9">HZ-65</strain>
    </source>
</reference>
<dbReference type="Proteomes" id="UP000217265">
    <property type="component" value="Chromosome"/>
</dbReference>
<dbReference type="Pfam" id="PF04347">
    <property type="entry name" value="FliO"/>
    <property type="match status" value="1"/>
</dbReference>
<proteinExistence type="predicted"/>
<accession>A0A290Q5F1</accession>
<evidence type="ECO:0000256" key="6">
    <source>
        <dbReference type="SAM" id="MobiDB-lite"/>
    </source>
</evidence>
<feature type="transmembrane region" description="Helical" evidence="7">
    <location>
        <begin position="65"/>
        <end position="83"/>
    </location>
</feature>
<evidence type="ECO:0000313" key="8">
    <source>
        <dbReference type="EMBL" id="ATC63663.1"/>
    </source>
</evidence>
<keyword evidence="2" id="KW-1003">Cell membrane</keyword>
<evidence type="ECO:0000256" key="5">
    <source>
        <dbReference type="ARBA" id="ARBA00023136"/>
    </source>
</evidence>
<name>A0A290Q5F1_9BACT</name>
<keyword evidence="4 7" id="KW-1133">Transmembrane helix</keyword>
<evidence type="ECO:0000256" key="2">
    <source>
        <dbReference type="ARBA" id="ARBA00022475"/>
    </source>
</evidence>
<gene>
    <name evidence="8" type="ORF">CMV30_06690</name>
</gene>
<comment type="subcellular location">
    <subcellularLocation>
        <location evidence="1">Cell membrane</location>
    </subcellularLocation>
</comment>
<sequence>MAQPMSAAPEAAPSVEKSPEKPADKSAEKAPAEKPASPDQIIYPRNSAERPATAPAEKSSSMGNMLIMLAAFALAAGGVWVLIQRRQSGPLSARGQRKLQIEETRPLGGRQYLIVANYDGKKFLLGVTPGQINLLTPLGDERTHPEEKKP</sequence>
<evidence type="ECO:0000256" key="1">
    <source>
        <dbReference type="ARBA" id="ARBA00004236"/>
    </source>
</evidence>
<evidence type="ECO:0000256" key="7">
    <source>
        <dbReference type="SAM" id="Phobius"/>
    </source>
</evidence>
<feature type="region of interest" description="Disordered" evidence="6">
    <location>
        <begin position="1"/>
        <end position="59"/>
    </location>
</feature>
<keyword evidence="5 7" id="KW-0472">Membrane</keyword>
<keyword evidence="9" id="KW-1185">Reference proteome</keyword>
<dbReference type="OrthoDB" id="199463at2"/>
<protein>
    <recommendedName>
        <fullName evidence="10">Flagellar protein</fullName>
    </recommendedName>
</protein>
<dbReference type="GO" id="GO:0044781">
    <property type="term" value="P:bacterial-type flagellum organization"/>
    <property type="evidence" value="ECO:0007669"/>
    <property type="project" value="InterPro"/>
</dbReference>
<feature type="compositionally biased region" description="Basic and acidic residues" evidence="6">
    <location>
        <begin position="17"/>
        <end position="32"/>
    </location>
</feature>
<evidence type="ECO:0000313" key="9">
    <source>
        <dbReference type="Proteomes" id="UP000217265"/>
    </source>
</evidence>
<evidence type="ECO:0000256" key="4">
    <source>
        <dbReference type="ARBA" id="ARBA00022989"/>
    </source>
</evidence>
<dbReference type="KEGG" id="vbh:CMV30_06690"/>
<evidence type="ECO:0008006" key="10">
    <source>
        <dbReference type="Google" id="ProtNLM"/>
    </source>
</evidence>